<reference evidence="3 4" key="1">
    <citation type="journal article" date="2008" name="Nat. Biotechnol.">
        <title>Genome sequencing and analysis of the filamentous fungus Penicillium chrysogenum.</title>
        <authorList>
            <person name="van den Berg M.A."/>
            <person name="Albang R."/>
            <person name="Albermann K."/>
            <person name="Badger J.H."/>
            <person name="Daran J.-M."/>
            <person name="Driessen A.J.M."/>
            <person name="Garcia-Estrada C."/>
            <person name="Fedorova N.D."/>
            <person name="Harris D.M."/>
            <person name="Heijne W.H.M."/>
            <person name="Joardar V.S."/>
            <person name="Kiel J.A.K.W."/>
            <person name="Kovalchuk A."/>
            <person name="Martin J.F."/>
            <person name="Nierman W.C."/>
            <person name="Nijland J.G."/>
            <person name="Pronk J.T."/>
            <person name="Roubos J.A."/>
            <person name="van der Klei I.J."/>
            <person name="van Peij N.N.M.E."/>
            <person name="Veenhuis M."/>
            <person name="von Doehren H."/>
            <person name="Wagner C."/>
            <person name="Wortman J.R."/>
            <person name="Bovenberg R.A.L."/>
        </authorList>
    </citation>
    <scope>NUCLEOTIDE SEQUENCE [LARGE SCALE GENOMIC DNA]</scope>
    <source>
        <strain evidence="4">ATCC 28089 / DSM 1075 / NRRL 1951 / Wisconsin 54-1255</strain>
    </source>
</reference>
<dbReference type="EMBL" id="AM920431">
    <property type="protein sequence ID" value="CAP92974.1"/>
    <property type="molecule type" value="Genomic_DNA"/>
</dbReference>
<protein>
    <submittedName>
        <fullName evidence="3">Uncharacterized protein</fullName>
    </submittedName>
</protein>
<evidence type="ECO:0000256" key="1">
    <source>
        <dbReference type="SAM" id="MobiDB-lite"/>
    </source>
</evidence>
<keyword evidence="4" id="KW-1185">Reference proteome</keyword>
<accession>B6H7L8</accession>
<name>B6H7L8_PENRW</name>
<evidence type="ECO:0000313" key="4">
    <source>
        <dbReference type="Proteomes" id="UP000000724"/>
    </source>
</evidence>
<sequence>MQSWISFLPYLLFQFSTCISGVQAKRGGGGGDSDDSYSDDNSGGSSSTDSCATSKHPTIWKWDLIPSNADNYTSGDISGEDTSYDGSFFKGEASLHYTITEDKYCRCRSNLAADLNTSDLALECCVCWRLQVTTMANQASRENPHKIPVLDSVYSGLRQNSTFILPTV</sequence>
<dbReference type="OrthoDB" id="4318630at2759"/>
<proteinExistence type="predicted"/>
<feature type="chain" id="PRO_5002843472" evidence="2">
    <location>
        <begin position="25"/>
        <end position="168"/>
    </location>
</feature>
<feature type="signal peptide" evidence="2">
    <location>
        <begin position="1"/>
        <end position="24"/>
    </location>
</feature>
<dbReference type="AlphaFoldDB" id="B6H7L8"/>
<dbReference type="Proteomes" id="UP000000724">
    <property type="component" value="Contig Pc00c16"/>
</dbReference>
<keyword evidence="2" id="KW-0732">Signal</keyword>
<dbReference type="VEuPathDB" id="FungiDB:PCH_Pc16g03040"/>
<feature type="compositionally biased region" description="Low complexity" evidence="1">
    <location>
        <begin position="39"/>
        <end position="50"/>
    </location>
</feature>
<organism evidence="3 4">
    <name type="scientific">Penicillium rubens (strain ATCC 28089 / DSM 1075 / NRRL 1951 / Wisconsin 54-1255)</name>
    <name type="common">Penicillium chrysogenum</name>
    <dbReference type="NCBI Taxonomy" id="500485"/>
    <lineage>
        <taxon>Eukaryota</taxon>
        <taxon>Fungi</taxon>
        <taxon>Dikarya</taxon>
        <taxon>Ascomycota</taxon>
        <taxon>Pezizomycotina</taxon>
        <taxon>Eurotiomycetes</taxon>
        <taxon>Eurotiomycetidae</taxon>
        <taxon>Eurotiales</taxon>
        <taxon>Aspergillaceae</taxon>
        <taxon>Penicillium</taxon>
        <taxon>Penicillium chrysogenum species complex</taxon>
    </lineage>
</organism>
<evidence type="ECO:0000313" key="3">
    <source>
        <dbReference type="EMBL" id="CAP92974.1"/>
    </source>
</evidence>
<dbReference type="HOGENOM" id="CLU_1587047_0_0_1"/>
<evidence type="ECO:0000256" key="2">
    <source>
        <dbReference type="SAM" id="SignalP"/>
    </source>
</evidence>
<gene>
    <name evidence="3" type="ORF">Pc16g03040</name>
    <name evidence="3" type="ORF">PCH_Pc16g03040</name>
</gene>
<feature type="region of interest" description="Disordered" evidence="1">
    <location>
        <begin position="28"/>
        <end position="54"/>
    </location>
</feature>